<sequence>MQKIGNKLILKQALFWLDMEMTGLNVFQDQILECACILTDYKLGTIIKGPHLVIHADKQILDGMDQWCTTTHKGSGLYEECLNSTITVQQAEEQILNFLIQNNIPPKQLPLAGNSVYMDRLFVMKHMPKLDQFLHYRIVDVSSIKLLCKNLNPYVCNHQPQKKLNHRAMDDILESIEELRYYQEHFLICKQL</sequence>
<dbReference type="AlphaFoldDB" id="A0A8S1NVN8"/>
<dbReference type="EMBL" id="CAJJDN010000066">
    <property type="protein sequence ID" value="CAD8096332.1"/>
    <property type="molecule type" value="Genomic_DNA"/>
</dbReference>
<dbReference type="GO" id="GO:0000175">
    <property type="term" value="F:3'-5'-RNA exonuclease activity"/>
    <property type="evidence" value="ECO:0007669"/>
    <property type="project" value="InterPro"/>
</dbReference>
<organism evidence="4 5">
    <name type="scientific">Paramecium sonneborni</name>
    <dbReference type="NCBI Taxonomy" id="65129"/>
    <lineage>
        <taxon>Eukaryota</taxon>
        <taxon>Sar</taxon>
        <taxon>Alveolata</taxon>
        <taxon>Ciliophora</taxon>
        <taxon>Intramacronucleata</taxon>
        <taxon>Oligohymenophorea</taxon>
        <taxon>Peniculida</taxon>
        <taxon>Parameciidae</taxon>
        <taxon>Paramecium</taxon>
    </lineage>
</organism>
<keyword evidence="2" id="KW-0378">Hydrolase</keyword>
<keyword evidence="5" id="KW-1185">Reference proteome</keyword>
<feature type="domain" description="Exonuclease" evidence="3">
    <location>
        <begin position="13"/>
        <end position="188"/>
    </location>
</feature>
<evidence type="ECO:0000256" key="1">
    <source>
        <dbReference type="ARBA" id="ARBA00022722"/>
    </source>
</evidence>
<accession>A0A8S1NVN8</accession>
<evidence type="ECO:0000313" key="5">
    <source>
        <dbReference type="Proteomes" id="UP000692954"/>
    </source>
</evidence>
<dbReference type="FunFam" id="3.30.420.10:FF:000483">
    <property type="match status" value="1"/>
</dbReference>
<dbReference type="OrthoDB" id="270189at2759"/>
<dbReference type="CDD" id="cd06135">
    <property type="entry name" value="Orn"/>
    <property type="match status" value="1"/>
</dbReference>
<evidence type="ECO:0000259" key="3">
    <source>
        <dbReference type="SMART" id="SM00479"/>
    </source>
</evidence>
<comment type="caution">
    <text evidence="4">The sequence shown here is derived from an EMBL/GenBank/DDBJ whole genome shotgun (WGS) entry which is preliminary data.</text>
</comment>
<dbReference type="SMART" id="SM00479">
    <property type="entry name" value="EXOIII"/>
    <property type="match status" value="1"/>
</dbReference>
<dbReference type="NCBIfam" id="NF003765">
    <property type="entry name" value="PRK05359.1"/>
    <property type="match status" value="1"/>
</dbReference>
<proteinExistence type="predicted"/>
<evidence type="ECO:0000313" key="4">
    <source>
        <dbReference type="EMBL" id="CAD8096332.1"/>
    </source>
</evidence>
<dbReference type="InterPro" id="IPR022894">
    <property type="entry name" value="Oligoribonuclease"/>
</dbReference>
<keyword evidence="1" id="KW-0540">Nuclease</keyword>
<name>A0A8S1NVN8_9CILI</name>
<dbReference type="GO" id="GO:0005739">
    <property type="term" value="C:mitochondrion"/>
    <property type="evidence" value="ECO:0007669"/>
    <property type="project" value="TreeGrafter"/>
</dbReference>
<gene>
    <name evidence="4" type="ORF">PSON_ATCC_30995.1.T0660109</name>
</gene>
<dbReference type="Proteomes" id="UP000692954">
    <property type="component" value="Unassembled WGS sequence"/>
</dbReference>
<dbReference type="InterPro" id="IPR013520">
    <property type="entry name" value="Ribonucl_H"/>
</dbReference>
<dbReference type="PANTHER" id="PTHR11046:SF0">
    <property type="entry name" value="OLIGORIBONUCLEASE, MITOCHONDRIAL"/>
    <property type="match status" value="1"/>
</dbReference>
<evidence type="ECO:0000256" key="2">
    <source>
        <dbReference type="ARBA" id="ARBA00022801"/>
    </source>
</evidence>
<dbReference type="Pfam" id="PF00929">
    <property type="entry name" value="RNase_T"/>
    <property type="match status" value="1"/>
</dbReference>
<reference evidence="4" key="1">
    <citation type="submission" date="2021-01" db="EMBL/GenBank/DDBJ databases">
        <authorList>
            <consortium name="Genoscope - CEA"/>
            <person name="William W."/>
        </authorList>
    </citation>
    <scope>NUCLEOTIDE SEQUENCE</scope>
</reference>
<protein>
    <recommendedName>
        <fullName evidence="3">Exonuclease domain-containing protein</fullName>
    </recommendedName>
</protein>
<dbReference type="PANTHER" id="PTHR11046">
    <property type="entry name" value="OLIGORIBONUCLEASE, MITOCHONDRIAL"/>
    <property type="match status" value="1"/>
</dbReference>